<dbReference type="EMBL" id="CAUYUJ010020801">
    <property type="protein sequence ID" value="CAK0900559.1"/>
    <property type="molecule type" value="Genomic_DNA"/>
</dbReference>
<protein>
    <submittedName>
        <fullName evidence="1">Uncharacterized protein</fullName>
    </submittedName>
</protein>
<organism evidence="1 2">
    <name type="scientific">Prorocentrum cordatum</name>
    <dbReference type="NCBI Taxonomy" id="2364126"/>
    <lineage>
        <taxon>Eukaryota</taxon>
        <taxon>Sar</taxon>
        <taxon>Alveolata</taxon>
        <taxon>Dinophyceae</taxon>
        <taxon>Prorocentrales</taxon>
        <taxon>Prorocentraceae</taxon>
        <taxon>Prorocentrum</taxon>
    </lineage>
</organism>
<accession>A0ABN9XLG6</accession>
<feature type="non-terminal residue" evidence="1">
    <location>
        <position position="1"/>
    </location>
</feature>
<name>A0ABN9XLG6_9DINO</name>
<proteinExistence type="predicted"/>
<gene>
    <name evidence="1" type="ORF">PCOR1329_LOCUS77803</name>
</gene>
<comment type="caution">
    <text evidence="1">The sequence shown here is derived from an EMBL/GenBank/DDBJ whole genome shotgun (WGS) entry which is preliminary data.</text>
</comment>
<sequence length="102" mass="11269">DLLDVQTVATFFSLHVDTAEAVKLAAAGHKTDLEYLLLKRFSSYHQLDSPSAEQKKQLRLDISKDMASRVHAGTVLVDNLADVLAVAVRSAKQGRYSKNDQQ</sequence>
<evidence type="ECO:0000313" key="2">
    <source>
        <dbReference type="Proteomes" id="UP001189429"/>
    </source>
</evidence>
<evidence type="ECO:0000313" key="1">
    <source>
        <dbReference type="EMBL" id="CAK0900559.1"/>
    </source>
</evidence>
<keyword evidence="2" id="KW-1185">Reference proteome</keyword>
<reference evidence="1" key="1">
    <citation type="submission" date="2023-10" db="EMBL/GenBank/DDBJ databases">
        <authorList>
            <person name="Chen Y."/>
            <person name="Shah S."/>
            <person name="Dougan E. K."/>
            <person name="Thang M."/>
            <person name="Chan C."/>
        </authorList>
    </citation>
    <scope>NUCLEOTIDE SEQUENCE [LARGE SCALE GENOMIC DNA]</scope>
</reference>
<dbReference type="Proteomes" id="UP001189429">
    <property type="component" value="Unassembled WGS sequence"/>
</dbReference>